<comment type="caution">
    <text evidence="2">The sequence shown here is derived from an EMBL/GenBank/DDBJ whole genome shotgun (WGS) entry which is preliminary data.</text>
</comment>
<proteinExistence type="predicted"/>
<reference evidence="3" key="1">
    <citation type="submission" date="2017-03" db="EMBL/GenBank/DDBJ databases">
        <title>Phytopthora megakarya and P. palmivora, two closely related causual agents of cacao black pod achieved similar genome size and gene model numbers by different mechanisms.</title>
        <authorList>
            <person name="Ali S."/>
            <person name="Shao J."/>
            <person name="Larry D.J."/>
            <person name="Kronmiller B."/>
            <person name="Shen D."/>
            <person name="Strem M.D."/>
            <person name="Melnick R.L."/>
            <person name="Guiltinan M.J."/>
            <person name="Tyler B.M."/>
            <person name="Meinhardt L.W."/>
            <person name="Bailey B.A."/>
        </authorList>
    </citation>
    <scope>NUCLEOTIDE SEQUENCE [LARGE SCALE GENOMIC DNA]</scope>
    <source>
        <strain evidence="3">zdho120</strain>
    </source>
</reference>
<evidence type="ECO:0000313" key="2">
    <source>
        <dbReference type="EMBL" id="OWZ07978.1"/>
    </source>
</evidence>
<evidence type="ECO:0000313" key="3">
    <source>
        <dbReference type="Proteomes" id="UP000198211"/>
    </source>
</evidence>
<feature type="non-terminal residue" evidence="2">
    <location>
        <position position="114"/>
    </location>
</feature>
<protein>
    <submittedName>
        <fullName evidence="2">RxLR effector protein</fullName>
    </submittedName>
</protein>
<dbReference type="AlphaFoldDB" id="A0A225VSU3"/>
<dbReference type="Proteomes" id="UP000198211">
    <property type="component" value="Unassembled WGS sequence"/>
</dbReference>
<feature type="chain" id="PRO_5013076028" evidence="1">
    <location>
        <begin position="22"/>
        <end position="114"/>
    </location>
</feature>
<keyword evidence="3" id="KW-1185">Reference proteome</keyword>
<name>A0A225VSU3_9STRA</name>
<evidence type="ECO:0000256" key="1">
    <source>
        <dbReference type="SAM" id="SignalP"/>
    </source>
</evidence>
<organism evidence="2 3">
    <name type="scientific">Phytophthora megakarya</name>
    <dbReference type="NCBI Taxonomy" id="4795"/>
    <lineage>
        <taxon>Eukaryota</taxon>
        <taxon>Sar</taxon>
        <taxon>Stramenopiles</taxon>
        <taxon>Oomycota</taxon>
        <taxon>Peronosporomycetes</taxon>
        <taxon>Peronosporales</taxon>
        <taxon>Peronosporaceae</taxon>
        <taxon>Phytophthora</taxon>
    </lineage>
</organism>
<dbReference type="EMBL" id="NBNE01003325">
    <property type="protein sequence ID" value="OWZ07978.1"/>
    <property type="molecule type" value="Genomic_DNA"/>
</dbReference>
<feature type="signal peptide" evidence="1">
    <location>
        <begin position="1"/>
        <end position="21"/>
    </location>
</feature>
<gene>
    <name evidence="2" type="ORF">PHMEG_00019559</name>
</gene>
<sequence length="114" mass="13068">MRYVVFWVVVVFFAFNDGVSGLKDTSLTSEENTLHHIITKGKNSVVAKRQLRFNVDVDFNENFENDETGADEERGVLSRVLVYDKPDKIFESLGLGAAITQKQLSKWLKYCRAY</sequence>
<accession>A0A225VSU3</accession>
<keyword evidence="1" id="KW-0732">Signal</keyword>